<dbReference type="FunFam" id="3.30.590.10:FF:000003">
    <property type="entry name" value="Glutamine synthetase 2"/>
    <property type="match status" value="1"/>
</dbReference>
<dbReference type="EMBL" id="CAFBLJ010000187">
    <property type="protein sequence ID" value="CAB4884060.1"/>
    <property type="molecule type" value="Genomic_DNA"/>
</dbReference>
<dbReference type="InterPro" id="IPR008147">
    <property type="entry name" value="Gln_synt_N"/>
</dbReference>
<evidence type="ECO:0000256" key="5">
    <source>
        <dbReference type="ARBA" id="ARBA00022741"/>
    </source>
</evidence>
<dbReference type="PROSITE" id="PS51986">
    <property type="entry name" value="GS_BETA_GRASP"/>
    <property type="match status" value="1"/>
</dbReference>
<evidence type="ECO:0000256" key="4">
    <source>
        <dbReference type="ARBA" id="ARBA00022723"/>
    </source>
</evidence>
<keyword evidence="5" id="KW-0547">Nucleotide-binding</keyword>
<sequence length="453" mass="50827">MNMLNQQRDYVLRTVEERGVRLIRLWFTDVLGNLKSFAISPAELENALEDGMTFDGSSIDGFSRVQESDVLAIPDPNTFVMLPWADNKSPEARVFCDIYNLDGSPFGGDPRQVLRRNLQRAQAMGLDFLIAPDMEFFYFAPPENGQPPKPLDEASFFDLTTTDVTGTLRKETIRTLETMSIPVEYSFHEDAPSQHEIDLRHTDALTMADSVMTFRLVVKEVAAAQGVHATFMPKPLEGVQGSGMHLHLSLFNNKGTDDSDSNAFYSPDDAYNLSDTAKKFMAGLLHHASEITAVTNQTVNSYKRLVPGFEAPVHVSWARNNRSGLIRVPVPKKANPSATRIEYRSPDPACNPYLAFSVILAAGLRGIEQNYELPAEADANLFEMHDGDLEKLGIAQLPQSLSEALNVMESSTLVREALGEHIFEWFLRNKRSEWRGYKTQVTPFELQRYLKSI</sequence>
<dbReference type="AlphaFoldDB" id="A0A6J6WY06"/>
<dbReference type="Gene3D" id="3.30.590.10">
    <property type="entry name" value="Glutamine synthetase/guanido kinase, catalytic domain"/>
    <property type="match status" value="1"/>
</dbReference>
<dbReference type="PROSITE" id="PS51987">
    <property type="entry name" value="GS_CATALYTIC"/>
    <property type="match status" value="1"/>
</dbReference>
<dbReference type="Pfam" id="PF00120">
    <property type="entry name" value="Gln-synt_C"/>
    <property type="match status" value="1"/>
</dbReference>
<evidence type="ECO:0000256" key="7">
    <source>
        <dbReference type="ARBA" id="ARBA00022842"/>
    </source>
</evidence>
<dbReference type="SUPFAM" id="SSF54368">
    <property type="entry name" value="Glutamine synthetase, N-terminal domain"/>
    <property type="match status" value="1"/>
</dbReference>
<dbReference type="InterPro" id="IPR036651">
    <property type="entry name" value="Gln_synt_N_sf"/>
</dbReference>
<evidence type="ECO:0000313" key="10">
    <source>
        <dbReference type="EMBL" id="CAB4788979.1"/>
    </source>
</evidence>
<keyword evidence="4" id="KW-0479">Metal-binding</keyword>
<feature type="domain" description="GS beta-grasp" evidence="8">
    <location>
        <begin position="18"/>
        <end position="103"/>
    </location>
</feature>
<dbReference type="SUPFAM" id="SSF55931">
    <property type="entry name" value="Glutamine synthetase/guanido kinase"/>
    <property type="match status" value="1"/>
</dbReference>
<gene>
    <name evidence="10" type="ORF">UFOPK2880_01900</name>
    <name evidence="11" type="ORF">UFOPK3304_01945</name>
</gene>
<reference evidence="10" key="1">
    <citation type="submission" date="2020-05" db="EMBL/GenBank/DDBJ databases">
        <authorList>
            <person name="Chiriac C."/>
            <person name="Salcher M."/>
            <person name="Ghai R."/>
            <person name="Kavagutti S V."/>
        </authorList>
    </citation>
    <scope>NUCLEOTIDE SEQUENCE</scope>
</reference>
<dbReference type="GO" id="GO:0004356">
    <property type="term" value="F:glutamine synthetase activity"/>
    <property type="evidence" value="ECO:0007669"/>
    <property type="project" value="InterPro"/>
</dbReference>
<evidence type="ECO:0000256" key="6">
    <source>
        <dbReference type="ARBA" id="ARBA00022840"/>
    </source>
</evidence>
<dbReference type="InterPro" id="IPR008146">
    <property type="entry name" value="Gln_synth_cat_dom"/>
</dbReference>
<protein>
    <submittedName>
        <fullName evidence="10">Unannotated protein</fullName>
    </submittedName>
</protein>
<keyword evidence="7" id="KW-0460">Magnesium</keyword>
<dbReference type="GO" id="GO:0046872">
    <property type="term" value="F:metal ion binding"/>
    <property type="evidence" value="ECO:0007669"/>
    <property type="project" value="UniProtKB-KW"/>
</dbReference>
<accession>A0A6J6WY06</accession>
<dbReference type="GO" id="GO:0006542">
    <property type="term" value="P:glutamine biosynthetic process"/>
    <property type="evidence" value="ECO:0007669"/>
    <property type="project" value="InterPro"/>
</dbReference>
<dbReference type="Gene3D" id="3.10.20.70">
    <property type="entry name" value="Glutamine synthetase, N-terminal domain"/>
    <property type="match status" value="1"/>
</dbReference>
<keyword evidence="6" id="KW-0067">ATP-binding</keyword>
<dbReference type="GO" id="GO:0005524">
    <property type="term" value="F:ATP binding"/>
    <property type="evidence" value="ECO:0007669"/>
    <property type="project" value="UniProtKB-KW"/>
</dbReference>
<evidence type="ECO:0000256" key="3">
    <source>
        <dbReference type="ARBA" id="ARBA00022598"/>
    </source>
</evidence>
<dbReference type="InterPro" id="IPR014746">
    <property type="entry name" value="Gln_synth/guanido_kin_cat_dom"/>
</dbReference>
<evidence type="ECO:0000259" key="8">
    <source>
        <dbReference type="PROSITE" id="PS51986"/>
    </source>
</evidence>
<comment type="cofactor">
    <cofactor evidence="1">
        <name>Mg(2+)</name>
        <dbReference type="ChEBI" id="CHEBI:18420"/>
    </cofactor>
</comment>
<comment type="similarity">
    <text evidence="2">Belongs to the glutamine synthetase family.</text>
</comment>
<proteinExistence type="inferred from homology"/>
<feature type="domain" description="GS catalytic" evidence="9">
    <location>
        <begin position="110"/>
        <end position="453"/>
    </location>
</feature>
<evidence type="ECO:0000256" key="1">
    <source>
        <dbReference type="ARBA" id="ARBA00001946"/>
    </source>
</evidence>
<evidence type="ECO:0000313" key="11">
    <source>
        <dbReference type="EMBL" id="CAB4884060.1"/>
    </source>
</evidence>
<dbReference type="Pfam" id="PF03951">
    <property type="entry name" value="Gln-synt_N"/>
    <property type="match status" value="1"/>
</dbReference>
<keyword evidence="3" id="KW-0436">Ligase</keyword>
<dbReference type="PANTHER" id="PTHR43785:SF12">
    <property type="entry name" value="TYPE-1 GLUTAMINE SYNTHETASE 2"/>
    <property type="match status" value="1"/>
</dbReference>
<dbReference type="SMART" id="SM01230">
    <property type="entry name" value="Gln-synt_C"/>
    <property type="match status" value="1"/>
</dbReference>
<organism evidence="10">
    <name type="scientific">freshwater metagenome</name>
    <dbReference type="NCBI Taxonomy" id="449393"/>
    <lineage>
        <taxon>unclassified sequences</taxon>
        <taxon>metagenomes</taxon>
        <taxon>ecological metagenomes</taxon>
    </lineage>
</organism>
<evidence type="ECO:0000256" key="2">
    <source>
        <dbReference type="ARBA" id="ARBA00009897"/>
    </source>
</evidence>
<dbReference type="PANTHER" id="PTHR43785">
    <property type="entry name" value="GAMMA-GLUTAMYLPUTRESCINE SYNTHETASE"/>
    <property type="match status" value="1"/>
</dbReference>
<dbReference type="EMBL" id="CAEZZP010000196">
    <property type="protein sequence ID" value="CAB4788979.1"/>
    <property type="molecule type" value="Genomic_DNA"/>
</dbReference>
<name>A0A6J6WY06_9ZZZZ</name>
<evidence type="ECO:0000259" key="9">
    <source>
        <dbReference type="PROSITE" id="PS51987"/>
    </source>
</evidence>